<protein>
    <recommendedName>
        <fullName evidence="9">SAP domain-containing protein</fullName>
    </recommendedName>
</protein>
<organism evidence="10 11">
    <name type="scientific">Peronospora farinosa</name>
    <dbReference type="NCBI Taxonomy" id="134698"/>
    <lineage>
        <taxon>Eukaryota</taxon>
        <taxon>Sar</taxon>
        <taxon>Stramenopiles</taxon>
        <taxon>Oomycota</taxon>
        <taxon>Peronosporomycetes</taxon>
        <taxon>Peronosporales</taxon>
        <taxon>Peronosporaceae</taxon>
        <taxon>Peronospora</taxon>
    </lineage>
</organism>
<evidence type="ECO:0000256" key="5">
    <source>
        <dbReference type="ARBA" id="ARBA00023163"/>
    </source>
</evidence>
<evidence type="ECO:0000256" key="4">
    <source>
        <dbReference type="ARBA" id="ARBA00023015"/>
    </source>
</evidence>
<evidence type="ECO:0000256" key="3">
    <source>
        <dbReference type="ARBA" id="ARBA00022664"/>
    </source>
</evidence>
<evidence type="ECO:0000256" key="7">
    <source>
        <dbReference type="ARBA" id="ARBA00023242"/>
    </source>
</evidence>
<sequence length="631" mass="69965">MVEAEDERALRRELEALAKKRKTLDSTKRQGNGAANRAGIGRGSVFARLGGEVTRKGRQSLHQKEKNTRENASWRLGKRNNEDVLYGNAGKRQKLHSAVTRPEGGHYSKGVEIEKSAVSATSPTENNTCVQERKQRAMAPYAQKDGIARSRRMFGALMGHLGKAKRQIEKDTDLFKRQDTKQQEAEEREKAQSKNLEHRARMEAKTARLEALVVRTELDRSEQVARAKLEHLQMVRKSESQSKFLITIASPPIYYLPSKHTKETRELVAASMEAHEAKVKARERSHEEKLRTLEAEFETKLEQLREDLKALKKDEEEEIADEQVTSDKDDDTMEDGDQDMDHFPQENEEHRQENASEHGNGPPAMAAENKDAARKSVSGSEPDDNSITESRNTGGEARKDSVESKSQSTAKKERSASFQGTADGEDVSHSNAETLPHRSLDGEDVGHSHTKTLPQITADGEDVSHNDTEASPQGTADGENVSHNDTEASPQGTLDGEDVGHIDTEALPQITADGEDVSHSDTETLSPSRVKEKLELGQENLTQNDQPVTTGVQRGCEEAEPARDSNIATANNDDETGIPADPKESAVIDVDKMRVIELRAALKERGLDTKGLKAKLVQRLKHAMHDEDESK</sequence>
<keyword evidence="4" id="KW-0805">Transcription regulation</keyword>
<keyword evidence="5" id="KW-0804">Transcription</keyword>
<evidence type="ECO:0000256" key="1">
    <source>
        <dbReference type="ARBA" id="ARBA00004123"/>
    </source>
</evidence>
<feature type="compositionally biased region" description="Polar residues" evidence="8">
    <location>
        <begin position="539"/>
        <end position="552"/>
    </location>
</feature>
<dbReference type="SMART" id="SM00513">
    <property type="entry name" value="SAP"/>
    <property type="match status" value="1"/>
</dbReference>
<proteinExistence type="inferred from homology"/>
<dbReference type="Pfam" id="PF04696">
    <property type="entry name" value="Pinin_SDK_memA"/>
    <property type="match status" value="1"/>
</dbReference>
<evidence type="ECO:0000256" key="2">
    <source>
        <dbReference type="ARBA" id="ARBA00010386"/>
    </source>
</evidence>
<evidence type="ECO:0000256" key="6">
    <source>
        <dbReference type="ARBA" id="ARBA00023187"/>
    </source>
</evidence>
<feature type="compositionally biased region" description="Basic and acidic residues" evidence="8">
    <location>
        <begin position="339"/>
        <end position="356"/>
    </location>
</feature>
<gene>
    <name evidence="10" type="ORF">PFR001_LOCUS4135</name>
</gene>
<comment type="subcellular location">
    <subcellularLocation>
        <location evidence="1">Nucleus</location>
    </subcellularLocation>
</comment>
<dbReference type="PANTHER" id="PTHR12707:SF0">
    <property type="entry name" value="PININ"/>
    <property type="match status" value="1"/>
</dbReference>
<feature type="compositionally biased region" description="Acidic residues" evidence="8">
    <location>
        <begin position="328"/>
        <end position="338"/>
    </location>
</feature>
<dbReference type="PROSITE" id="PS50800">
    <property type="entry name" value="SAP"/>
    <property type="match status" value="1"/>
</dbReference>
<name>A0ABN8C679_9STRA</name>
<dbReference type="InterPro" id="IPR039853">
    <property type="entry name" value="Pinin"/>
</dbReference>
<feature type="region of interest" description="Disordered" evidence="8">
    <location>
        <begin position="19"/>
        <end position="72"/>
    </location>
</feature>
<feature type="region of interest" description="Disordered" evidence="8">
    <location>
        <begin position="168"/>
        <end position="201"/>
    </location>
</feature>
<keyword evidence="3" id="KW-0507">mRNA processing</keyword>
<dbReference type="Proteomes" id="UP001157938">
    <property type="component" value="Unassembled WGS sequence"/>
</dbReference>
<feature type="compositionally biased region" description="Basic and acidic residues" evidence="8">
    <location>
        <begin position="19"/>
        <end position="28"/>
    </location>
</feature>
<accession>A0ABN8C679</accession>
<evidence type="ECO:0000313" key="11">
    <source>
        <dbReference type="Proteomes" id="UP001157938"/>
    </source>
</evidence>
<dbReference type="Pfam" id="PF02037">
    <property type="entry name" value="SAP"/>
    <property type="match status" value="1"/>
</dbReference>
<reference evidence="10 11" key="1">
    <citation type="submission" date="2021-11" db="EMBL/GenBank/DDBJ databases">
        <authorList>
            <person name="Islam A."/>
            <person name="Islam S."/>
            <person name="Flora M.S."/>
            <person name="Rahman M."/>
            <person name="Ziaur R.M."/>
            <person name="Epstein J.H."/>
            <person name="Hassan M."/>
            <person name="Klassen M."/>
            <person name="Woodard K."/>
            <person name="Webb A."/>
            <person name="Webby R.J."/>
            <person name="El Zowalaty M.E."/>
        </authorList>
    </citation>
    <scope>NUCLEOTIDE SEQUENCE [LARGE SCALE GENOMIC DNA]</scope>
    <source>
        <strain evidence="10">Pf1</strain>
    </source>
</reference>
<keyword evidence="7" id="KW-0539">Nucleus</keyword>
<dbReference type="InterPro" id="IPR036361">
    <property type="entry name" value="SAP_dom_sf"/>
</dbReference>
<dbReference type="Gene3D" id="1.10.720.30">
    <property type="entry name" value="SAP domain"/>
    <property type="match status" value="1"/>
</dbReference>
<comment type="caution">
    <text evidence="10">The sequence shown here is derived from an EMBL/GenBank/DDBJ whole genome shotgun (WGS) entry which is preliminary data.</text>
</comment>
<dbReference type="SUPFAM" id="SSF68906">
    <property type="entry name" value="SAP domain"/>
    <property type="match status" value="1"/>
</dbReference>
<dbReference type="InterPro" id="IPR006786">
    <property type="entry name" value="Pinin_SDK_MemA"/>
</dbReference>
<feature type="region of interest" description="Disordered" evidence="8">
    <location>
        <begin position="309"/>
        <end position="585"/>
    </location>
</feature>
<evidence type="ECO:0000313" key="10">
    <source>
        <dbReference type="EMBL" id="CAH0488661.1"/>
    </source>
</evidence>
<evidence type="ECO:0000259" key="9">
    <source>
        <dbReference type="PROSITE" id="PS50800"/>
    </source>
</evidence>
<feature type="domain" description="SAP" evidence="9">
    <location>
        <begin position="590"/>
        <end position="624"/>
    </location>
</feature>
<keyword evidence="6" id="KW-0508">mRNA splicing</keyword>
<evidence type="ECO:0000256" key="8">
    <source>
        <dbReference type="SAM" id="MobiDB-lite"/>
    </source>
</evidence>
<dbReference type="InterPro" id="IPR003034">
    <property type="entry name" value="SAP_dom"/>
</dbReference>
<feature type="compositionally biased region" description="Basic and acidic residues" evidence="8">
    <location>
        <begin position="435"/>
        <end position="447"/>
    </location>
</feature>
<dbReference type="PANTHER" id="PTHR12707">
    <property type="entry name" value="PINN"/>
    <property type="match status" value="1"/>
</dbReference>
<keyword evidence="11" id="KW-1185">Reference proteome</keyword>
<dbReference type="EMBL" id="CAKLBC010000848">
    <property type="protein sequence ID" value="CAH0488661.1"/>
    <property type="molecule type" value="Genomic_DNA"/>
</dbReference>
<comment type="similarity">
    <text evidence="2">Belongs to the pinin family.</text>
</comment>